<dbReference type="InterPro" id="IPR049567">
    <property type="entry name" value="WDR59-like"/>
</dbReference>
<name>A0A7T8KLP7_CALRO</name>
<protein>
    <submittedName>
        <fullName evidence="4">WD repeatcontaining protein 59like</fullName>
    </submittedName>
</protein>
<evidence type="ECO:0000313" key="4">
    <source>
        <dbReference type="EMBL" id="QQP58105.1"/>
    </source>
</evidence>
<dbReference type="PANTHER" id="PTHR46170:SF1">
    <property type="entry name" value="GATOR COMPLEX PROTEIN WDR59"/>
    <property type="match status" value="1"/>
</dbReference>
<keyword evidence="1 3" id="KW-0853">WD repeat</keyword>
<keyword evidence="5" id="KW-1185">Reference proteome</keyword>
<evidence type="ECO:0000256" key="1">
    <source>
        <dbReference type="ARBA" id="ARBA00022574"/>
    </source>
</evidence>
<dbReference type="InterPro" id="IPR036322">
    <property type="entry name" value="WD40_repeat_dom_sf"/>
</dbReference>
<dbReference type="EMBL" id="CP045891">
    <property type="protein sequence ID" value="QQP58105.1"/>
    <property type="molecule type" value="Genomic_DNA"/>
</dbReference>
<dbReference type="InterPro" id="IPR015943">
    <property type="entry name" value="WD40/YVTN_repeat-like_dom_sf"/>
</dbReference>
<dbReference type="GO" id="GO:0035859">
    <property type="term" value="C:Seh1-associated complex"/>
    <property type="evidence" value="ECO:0007669"/>
    <property type="project" value="TreeGrafter"/>
</dbReference>
<dbReference type="Gene3D" id="2.130.10.10">
    <property type="entry name" value="YVTN repeat-like/Quinoprotein amine dehydrogenase"/>
    <property type="match status" value="1"/>
</dbReference>
<dbReference type="InterPro" id="IPR019775">
    <property type="entry name" value="WD40_repeat_CS"/>
</dbReference>
<dbReference type="GO" id="GO:1904263">
    <property type="term" value="P:positive regulation of TORC1 signaling"/>
    <property type="evidence" value="ECO:0007669"/>
    <property type="project" value="TreeGrafter"/>
</dbReference>
<dbReference type="GO" id="GO:0035591">
    <property type="term" value="F:signaling adaptor activity"/>
    <property type="evidence" value="ECO:0007669"/>
    <property type="project" value="TreeGrafter"/>
</dbReference>
<dbReference type="PROSITE" id="PS50294">
    <property type="entry name" value="WD_REPEATS_REGION"/>
    <property type="match status" value="1"/>
</dbReference>
<dbReference type="InterPro" id="IPR001680">
    <property type="entry name" value="WD40_rpt"/>
</dbReference>
<dbReference type="AlphaFoldDB" id="A0A7T8KLP7"/>
<gene>
    <name evidence="4" type="ORF">FKW44_003318</name>
</gene>
<dbReference type="PROSITE" id="PS00678">
    <property type="entry name" value="WD_REPEATS_1"/>
    <property type="match status" value="1"/>
</dbReference>
<dbReference type="PROSITE" id="PS50082">
    <property type="entry name" value="WD_REPEATS_2"/>
    <property type="match status" value="1"/>
</dbReference>
<proteinExistence type="predicted"/>
<dbReference type="GO" id="GO:0034198">
    <property type="term" value="P:cellular response to amino acid starvation"/>
    <property type="evidence" value="ECO:0007669"/>
    <property type="project" value="TreeGrafter"/>
</dbReference>
<dbReference type="GO" id="GO:0005774">
    <property type="term" value="C:vacuolar membrane"/>
    <property type="evidence" value="ECO:0007669"/>
    <property type="project" value="TreeGrafter"/>
</dbReference>
<evidence type="ECO:0000313" key="5">
    <source>
        <dbReference type="Proteomes" id="UP000595437"/>
    </source>
</evidence>
<dbReference type="PANTHER" id="PTHR46170">
    <property type="entry name" value="GATOR COMPLEX PROTEIN WDR59"/>
    <property type="match status" value="1"/>
</dbReference>
<feature type="repeat" description="WD" evidence="3">
    <location>
        <begin position="1"/>
        <end position="23"/>
    </location>
</feature>
<keyword evidence="2" id="KW-0677">Repeat</keyword>
<accession>A0A7T8KLP7</accession>
<dbReference type="Proteomes" id="UP000595437">
    <property type="component" value="Chromosome 2"/>
</dbReference>
<dbReference type="OrthoDB" id="311712at2759"/>
<reference evidence="5" key="1">
    <citation type="submission" date="2021-01" db="EMBL/GenBank/DDBJ databases">
        <title>Caligus Genome Assembly.</title>
        <authorList>
            <person name="Gallardo-Escarate C."/>
        </authorList>
    </citation>
    <scope>NUCLEOTIDE SEQUENCE [LARGE SCALE GENOMIC DNA]</scope>
</reference>
<sequence>MVTSSQDSTVKVWDLSNTRSPINIIRLPQVPAWKVRFTPFGGDGLVTLTMHTLHRCENNLMLWNINNASVPDSAPEHVFSGHADMIMEFAWRKSEYFYEDRLQTSEADLEEEEPLLSSVHQLLTWSKDNSLRIWTLGEKIRSLCGSREEPPSEEIGTEATEDVVRKEMFSQVVRPFRHSEPIMATSISSSLDMFLSTMKLMRRKN</sequence>
<dbReference type="SUPFAM" id="SSF50978">
    <property type="entry name" value="WD40 repeat-like"/>
    <property type="match status" value="1"/>
</dbReference>
<evidence type="ECO:0000256" key="3">
    <source>
        <dbReference type="PROSITE-ProRule" id="PRU00221"/>
    </source>
</evidence>
<organism evidence="4 5">
    <name type="scientific">Caligus rogercresseyi</name>
    <name type="common">Sea louse</name>
    <dbReference type="NCBI Taxonomy" id="217165"/>
    <lineage>
        <taxon>Eukaryota</taxon>
        <taxon>Metazoa</taxon>
        <taxon>Ecdysozoa</taxon>
        <taxon>Arthropoda</taxon>
        <taxon>Crustacea</taxon>
        <taxon>Multicrustacea</taxon>
        <taxon>Hexanauplia</taxon>
        <taxon>Copepoda</taxon>
        <taxon>Siphonostomatoida</taxon>
        <taxon>Caligidae</taxon>
        <taxon>Caligus</taxon>
    </lineage>
</organism>
<evidence type="ECO:0000256" key="2">
    <source>
        <dbReference type="ARBA" id="ARBA00022737"/>
    </source>
</evidence>